<name>A0A1H3S0E7_9BURK</name>
<evidence type="ECO:0000256" key="6">
    <source>
        <dbReference type="ARBA" id="ARBA00023211"/>
    </source>
</evidence>
<dbReference type="GO" id="GO:0046872">
    <property type="term" value="F:metal ion binding"/>
    <property type="evidence" value="ECO:0007669"/>
    <property type="project" value="UniProtKB-UniRule"/>
</dbReference>
<evidence type="ECO:0000256" key="11">
    <source>
        <dbReference type="RuleBase" id="RU371113"/>
    </source>
</evidence>
<evidence type="ECO:0000256" key="4">
    <source>
        <dbReference type="ARBA" id="ARBA00022800"/>
    </source>
</evidence>
<dbReference type="Proteomes" id="UP000183417">
    <property type="component" value="Unassembled WGS sequence"/>
</dbReference>
<dbReference type="Gene3D" id="3.90.1860.10">
    <property type="entry name" value="tRNA-splicing ligase RtcB"/>
    <property type="match status" value="1"/>
</dbReference>
<protein>
    <recommendedName>
        <fullName evidence="11">tRNA-splicing ligase RtcB</fullName>
        <ecNumber evidence="11">6.5.1.-</ecNumber>
    </recommendedName>
</protein>
<evidence type="ECO:0000256" key="5">
    <source>
        <dbReference type="ARBA" id="ARBA00023134"/>
    </source>
</evidence>
<dbReference type="EMBL" id="FNPE01000017">
    <property type="protein sequence ID" value="SDZ30639.1"/>
    <property type="molecule type" value="Genomic_DNA"/>
</dbReference>
<dbReference type="GO" id="GO:0003972">
    <property type="term" value="F:RNA ligase (ATP) activity"/>
    <property type="evidence" value="ECO:0007669"/>
    <property type="project" value="TreeGrafter"/>
</dbReference>
<feature type="binding site" evidence="10">
    <location>
        <position position="287"/>
    </location>
    <ligand>
        <name>Mn(2+)</name>
        <dbReference type="ChEBI" id="CHEBI:29035"/>
        <label>2</label>
    </ligand>
</feature>
<dbReference type="InterPro" id="IPR036025">
    <property type="entry name" value="RtcB-like_sf"/>
</dbReference>
<organism evidence="13 14">
    <name type="scientific">Delftia lacustris</name>
    <dbReference type="NCBI Taxonomy" id="558537"/>
    <lineage>
        <taxon>Bacteria</taxon>
        <taxon>Pseudomonadati</taxon>
        <taxon>Pseudomonadota</taxon>
        <taxon>Betaproteobacteria</taxon>
        <taxon>Burkholderiales</taxon>
        <taxon>Comamonadaceae</taxon>
        <taxon>Delftia</taxon>
    </lineage>
</organism>
<feature type="region of interest" description="Disordered" evidence="12">
    <location>
        <begin position="12"/>
        <end position="51"/>
    </location>
</feature>
<dbReference type="EC" id="6.5.1.-" evidence="11"/>
<dbReference type="GO" id="GO:0042245">
    <property type="term" value="P:RNA repair"/>
    <property type="evidence" value="ECO:0007669"/>
    <property type="project" value="UniProtKB-KW"/>
</dbReference>
<keyword evidence="1 11" id="KW-0436">Ligase</keyword>
<dbReference type="PANTHER" id="PTHR11118:SF1">
    <property type="entry name" value="RNA-SPLICING LIGASE RTCB HOMOLOG"/>
    <property type="match status" value="1"/>
</dbReference>
<dbReference type="GeneID" id="94693897"/>
<feature type="binding site" evidence="9">
    <location>
        <begin position="189"/>
        <end position="193"/>
    </location>
    <ligand>
        <name>GMP</name>
        <dbReference type="ChEBI" id="CHEBI:58115"/>
    </ligand>
</feature>
<evidence type="ECO:0000313" key="13">
    <source>
        <dbReference type="EMBL" id="SDZ30639.1"/>
    </source>
</evidence>
<feature type="binding site" evidence="10">
    <location>
        <position position="216"/>
    </location>
    <ligand>
        <name>Mn(2+)</name>
        <dbReference type="ChEBI" id="CHEBI:29035"/>
        <label>2</label>
    </ligand>
</feature>
<accession>A0A1H3S0E7</accession>
<evidence type="ECO:0000256" key="9">
    <source>
        <dbReference type="PIRSR" id="PIRSR601233-2"/>
    </source>
</evidence>
<keyword evidence="4" id="KW-0692">RNA repair</keyword>
<comment type="cofactor">
    <cofactor evidence="10 11">
        <name>Mn(2+)</name>
        <dbReference type="ChEBI" id="CHEBI:29035"/>
    </cofactor>
    <text evidence="10 11">Binds 2 manganese ions per subunit.</text>
</comment>
<evidence type="ECO:0000256" key="12">
    <source>
        <dbReference type="SAM" id="MobiDB-lite"/>
    </source>
</evidence>
<keyword evidence="5 9" id="KW-0342">GTP-binding</keyword>
<comment type="catalytic activity">
    <reaction evidence="7">
        <text>a 3'-end 3'-phospho-ribonucleotide-RNA + a 5'-end dephospho-ribonucleoside-RNA + GTP = a ribonucleotidyl-ribonucleotide-RNA + GMP + diphosphate</text>
        <dbReference type="Rhea" id="RHEA:68076"/>
        <dbReference type="Rhea" id="RHEA-COMP:10463"/>
        <dbReference type="Rhea" id="RHEA-COMP:13936"/>
        <dbReference type="Rhea" id="RHEA-COMP:17355"/>
        <dbReference type="ChEBI" id="CHEBI:33019"/>
        <dbReference type="ChEBI" id="CHEBI:37565"/>
        <dbReference type="ChEBI" id="CHEBI:58115"/>
        <dbReference type="ChEBI" id="CHEBI:83062"/>
        <dbReference type="ChEBI" id="CHEBI:138284"/>
        <dbReference type="ChEBI" id="CHEBI:173118"/>
        <dbReference type="EC" id="6.5.1.8"/>
    </reaction>
</comment>
<feature type="binding site" evidence="10">
    <location>
        <position position="190"/>
    </location>
    <ligand>
        <name>Mn(2+)</name>
        <dbReference type="ChEBI" id="CHEBI:29035"/>
        <label>1</label>
    </ligand>
</feature>
<evidence type="ECO:0000256" key="7">
    <source>
        <dbReference type="ARBA" id="ARBA00047746"/>
    </source>
</evidence>
<dbReference type="SUPFAM" id="SSF103365">
    <property type="entry name" value="Hypothetical protein PH1602"/>
    <property type="match status" value="1"/>
</dbReference>
<evidence type="ECO:0000313" key="14">
    <source>
        <dbReference type="Proteomes" id="UP000183417"/>
    </source>
</evidence>
<evidence type="ECO:0000256" key="3">
    <source>
        <dbReference type="ARBA" id="ARBA00022741"/>
    </source>
</evidence>
<feature type="binding site" evidence="9">
    <location>
        <begin position="287"/>
        <end position="288"/>
    </location>
    <ligand>
        <name>GMP</name>
        <dbReference type="ChEBI" id="CHEBI:58115"/>
    </ligand>
</feature>
<sequence length="428" mass="45817">MGNSIVFRGANAAPAITQARDTEEGPPRTEGVVSPREARGGKARSDSGGPDIHLQVFANRGVWIEDAAIQQLQTTARNLAGMRAAVGLPDLHPGRGYPVGAAFFSVGRFYPALVGGDIGCGMSLYSTELAAHKTSAPKLEKAVGNIDGPLPQELLDAVDMQQLEHIAQASGVADLAYLQDSLGTIGGGNHFAELQVVDTLYEDGALDRKRVHLMVHSGSRGLGGAILRAHVEAFSHDGLAASSDDATQYLRQHAAAIAFAQLNRASIAARLLRALRTRGQALLDITHNHVIAHHWRGEDGFLHRKGATPADQGLVVIPGSRGDYSYLVRPVAGRDEALHSLAHGAGRKWARTDCMGRLRPRFTLDELLRTKFGSAVVCADRELVYEEAPQAYKDVDSVVASLQEAGLVQLVARLRPLLTYKKGAMQCC</sequence>
<dbReference type="RefSeq" id="WP_083393641.1">
    <property type="nucleotide sequence ID" value="NZ_CP141274.1"/>
</dbReference>
<dbReference type="GO" id="GO:0170057">
    <property type="term" value="F:RNA ligase (GTP) activity"/>
    <property type="evidence" value="ECO:0007669"/>
    <property type="project" value="UniProtKB-EC"/>
</dbReference>
<dbReference type="InterPro" id="IPR001233">
    <property type="entry name" value="RtcB"/>
</dbReference>
<dbReference type="AlphaFoldDB" id="A0A1H3S0E7"/>
<feature type="active site" description="GMP-histidine intermediate" evidence="8">
    <location>
        <position position="343"/>
    </location>
</feature>
<feature type="binding site" evidence="9">
    <location>
        <begin position="343"/>
        <end position="346"/>
    </location>
    <ligand>
        <name>GMP</name>
        <dbReference type="ChEBI" id="CHEBI:58115"/>
    </ligand>
</feature>
<feature type="binding site" evidence="9">
    <location>
        <position position="325"/>
    </location>
    <ligand>
        <name>GMP</name>
        <dbReference type="ChEBI" id="CHEBI:58115"/>
    </ligand>
</feature>
<dbReference type="NCBIfam" id="TIGR03073">
    <property type="entry name" value="release_rtcB"/>
    <property type="match status" value="1"/>
</dbReference>
<keyword evidence="6 10" id="KW-0464">Manganese</keyword>
<comment type="subunit">
    <text evidence="11">Monomer.</text>
</comment>
<dbReference type="NCBIfam" id="NF007153">
    <property type="entry name" value="PRK09588.1"/>
    <property type="match status" value="1"/>
</dbReference>
<dbReference type="GO" id="GO:0005525">
    <property type="term" value="F:GTP binding"/>
    <property type="evidence" value="ECO:0007669"/>
    <property type="project" value="UniProtKB-KW"/>
</dbReference>
<dbReference type="InterPro" id="IPR017510">
    <property type="entry name" value="RtcB2"/>
</dbReference>
<evidence type="ECO:0000256" key="8">
    <source>
        <dbReference type="PIRSR" id="PIRSR601233-1"/>
    </source>
</evidence>
<dbReference type="PANTHER" id="PTHR11118">
    <property type="entry name" value="RNA-SPLICING LIGASE RTCB HOMOLOG"/>
    <property type="match status" value="1"/>
</dbReference>
<feature type="compositionally biased region" description="Basic and acidic residues" evidence="12">
    <location>
        <begin position="36"/>
        <end position="45"/>
    </location>
</feature>
<feature type="binding site" evidence="10">
    <location>
        <position position="117"/>
    </location>
    <ligand>
        <name>Mn(2+)</name>
        <dbReference type="ChEBI" id="CHEBI:29035"/>
        <label>1</label>
    </ligand>
</feature>
<proteinExistence type="inferred from homology"/>
<dbReference type="Pfam" id="PF01139">
    <property type="entry name" value="RtcB"/>
    <property type="match status" value="2"/>
</dbReference>
<evidence type="ECO:0000256" key="2">
    <source>
        <dbReference type="ARBA" id="ARBA00022723"/>
    </source>
</evidence>
<evidence type="ECO:0000256" key="10">
    <source>
        <dbReference type="PIRSR" id="PIRSR601233-3"/>
    </source>
</evidence>
<dbReference type="GO" id="GO:0006396">
    <property type="term" value="P:RNA processing"/>
    <property type="evidence" value="ECO:0007669"/>
    <property type="project" value="InterPro"/>
</dbReference>
<gene>
    <name evidence="11" type="primary">rtcB</name>
    <name evidence="13" type="ORF">SAMN05421547_11770</name>
</gene>
<evidence type="ECO:0000256" key="1">
    <source>
        <dbReference type="ARBA" id="ARBA00022598"/>
    </source>
</evidence>
<keyword evidence="3 9" id="KW-0547">Nucleotide-binding</keyword>
<comment type="similarity">
    <text evidence="11">Belongs to the RtcB family.</text>
</comment>
<keyword evidence="2 10" id="KW-0479">Metal-binding</keyword>
<reference evidence="13 14" key="1">
    <citation type="submission" date="2016-10" db="EMBL/GenBank/DDBJ databases">
        <authorList>
            <person name="de Groot N.N."/>
        </authorList>
    </citation>
    <scope>NUCLEOTIDE SEQUENCE [LARGE SCALE GENOMIC DNA]</scope>
    <source>
        <strain evidence="13 14">LMG 24775</strain>
    </source>
</reference>